<name>A0A512P7W7_9CELL</name>
<dbReference type="AlphaFoldDB" id="A0A512P7W7"/>
<evidence type="ECO:0000313" key="5">
    <source>
        <dbReference type="Proteomes" id="UP000321798"/>
    </source>
</evidence>
<keyword evidence="2" id="KW-1133">Transmembrane helix</keyword>
<keyword evidence="2" id="KW-0472">Membrane</keyword>
<feature type="region of interest" description="Disordered" evidence="1">
    <location>
        <begin position="218"/>
        <end position="237"/>
    </location>
</feature>
<reference evidence="4 5" key="1">
    <citation type="submission" date="2019-07" db="EMBL/GenBank/DDBJ databases">
        <title>Whole genome shotgun sequence of Cellulomonas soli NBRC 109434.</title>
        <authorList>
            <person name="Hosoyama A."/>
            <person name="Uohara A."/>
            <person name="Ohji S."/>
            <person name="Ichikawa N."/>
        </authorList>
    </citation>
    <scope>NUCLEOTIDE SEQUENCE [LARGE SCALE GENOMIC DNA]</scope>
    <source>
        <strain evidence="4 5">NBRC 109434</strain>
    </source>
</reference>
<organism evidence="4 5">
    <name type="scientific">Cellulomonas soli</name>
    <dbReference type="NCBI Taxonomy" id="931535"/>
    <lineage>
        <taxon>Bacteria</taxon>
        <taxon>Bacillati</taxon>
        <taxon>Actinomycetota</taxon>
        <taxon>Actinomycetes</taxon>
        <taxon>Micrococcales</taxon>
        <taxon>Cellulomonadaceae</taxon>
        <taxon>Cellulomonas</taxon>
    </lineage>
</organism>
<dbReference type="Proteomes" id="UP000321798">
    <property type="component" value="Unassembled WGS sequence"/>
</dbReference>
<feature type="transmembrane region" description="Helical" evidence="2">
    <location>
        <begin position="71"/>
        <end position="92"/>
    </location>
</feature>
<feature type="domain" description="Protein-glutamine gamma-glutamyltransferase-like C-terminal" evidence="3">
    <location>
        <begin position="139"/>
        <end position="208"/>
    </location>
</feature>
<accession>A0A512P7W7</accession>
<sequence length="237" mass="25447">MRTPGTVALLARLPQVGSDVPVDPDASTAQKWAADELTRAEYHHGRSLLARLVDWIQAQFDGLPSVGLPPWQAAVVVVAVLVVIALAALWVTGPVRVNRTRRAAAEVLSRDDTRTAAQLRAAADAAAAIGDHRLAVLERFRALVRSLEERTVLEVRPGRTAHEVADEAGRRLPAVADDLVRAGHLFDDVAYGSASADAEDDRWVRELDERTRSLRPGLPADLVAAASAPADSTDGDR</sequence>
<protein>
    <recommendedName>
        <fullName evidence="3">Protein-glutamine gamma-glutamyltransferase-like C-terminal domain-containing protein</fullName>
    </recommendedName>
</protein>
<dbReference type="InterPro" id="IPR025403">
    <property type="entry name" value="TgpA-like_C"/>
</dbReference>
<dbReference type="EMBL" id="BKAL01000001">
    <property type="protein sequence ID" value="GEP67294.1"/>
    <property type="molecule type" value="Genomic_DNA"/>
</dbReference>
<comment type="caution">
    <text evidence="4">The sequence shown here is derived from an EMBL/GenBank/DDBJ whole genome shotgun (WGS) entry which is preliminary data.</text>
</comment>
<keyword evidence="5" id="KW-1185">Reference proteome</keyword>
<gene>
    <name evidence="4" type="ORF">CSO01_00090</name>
</gene>
<keyword evidence="2" id="KW-0812">Transmembrane</keyword>
<evidence type="ECO:0000313" key="4">
    <source>
        <dbReference type="EMBL" id="GEP67294.1"/>
    </source>
</evidence>
<dbReference type="Pfam" id="PF13559">
    <property type="entry name" value="DUF4129"/>
    <property type="match status" value="1"/>
</dbReference>
<evidence type="ECO:0000256" key="1">
    <source>
        <dbReference type="SAM" id="MobiDB-lite"/>
    </source>
</evidence>
<evidence type="ECO:0000256" key="2">
    <source>
        <dbReference type="SAM" id="Phobius"/>
    </source>
</evidence>
<proteinExistence type="predicted"/>
<evidence type="ECO:0000259" key="3">
    <source>
        <dbReference type="Pfam" id="PF13559"/>
    </source>
</evidence>
<dbReference type="RefSeq" id="WP_223203375.1">
    <property type="nucleotide sequence ID" value="NZ_BAABBJ010000005.1"/>
</dbReference>